<dbReference type="EMBL" id="LAZR01000353">
    <property type="protein sequence ID" value="KKN72919.1"/>
    <property type="molecule type" value="Genomic_DNA"/>
</dbReference>
<sequence>MPLTPEQQEFVKEVDEFKIQSHNVLKEARELDAKAISIIKRFNKLEKIIKDMAKEHGL</sequence>
<proteinExistence type="predicted"/>
<evidence type="ECO:0000313" key="1">
    <source>
        <dbReference type="EMBL" id="KKN72919.1"/>
    </source>
</evidence>
<comment type="caution">
    <text evidence="1">The sequence shown here is derived from an EMBL/GenBank/DDBJ whole genome shotgun (WGS) entry which is preliminary data.</text>
</comment>
<organism evidence="1">
    <name type="scientific">marine sediment metagenome</name>
    <dbReference type="NCBI Taxonomy" id="412755"/>
    <lineage>
        <taxon>unclassified sequences</taxon>
        <taxon>metagenomes</taxon>
        <taxon>ecological metagenomes</taxon>
    </lineage>
</organism>
<accession>A0A0F9T0Z4</accession>
<protein>
    <submittedName>
        <fullName evidence="1">Uncharacterized protein</fullName>
    </submittedName>
</protein>
<dbReference type="AlphaFoldDB" id="A0A0F9T0Z4"/>
<reference evidence="1" key="1">
    <citation type="journal article" date="2015" name="Nature">
        <title>Complex archaea that bridge the gap between prokaryotes and eukaryotes.</title>
        <authorList>
            <person name="Spang A."/>
            <person name="Saw J.H."/>
            <person name="Jorgensen S.L."/>
            <person name="Zaremba-Niedzwiedzka K."/>
            <person name="Martijn J."/>
            <person name="Lind A.E."/>
            <person name="van Eijk R."/>
            <person name="Schleper C."/>
            <person name="Guy L."/>
            <person name="Ettema T.J."/>
        </authorList>
    </citation>
    <scope>NUCLEOTIDE SEQUENCE</scope>
</reference>
<gene>
    <name evidence="1" type="ORF">LCGC14_0406230</name>
</gene>
<name>A0A0F9T0Z4_9ZZZZ</name>